<name>A0A9P5D065_9EURO</name>
<feature type="transmembrane region" description="Helical" evidence="1">
    <location>
        <begin position="87"/>
        <end position="109"/>
    </location>
</feature>
<evidence type="ECO:0000313" key="3">
    <source>
        <dbReference type="Proteomes" id="UP000749309"/>
    </source>
</evidence>
<proteinExistence type="predicted"/>
<gene>
    <name evidence="2" type="ORF">GY632_1981</name>
</gene>
<dbReference type="Proteomes" id="UP000749309">
    <property type="component" value="Unassembled WGS sequence"/>
</dbReference>
<keyword evidence="1" id="KW-0472">Membrane</keyword>
<protein>
    <submittedName>
        <fullName evidence="2">MARVEL domain-containing protein</fullName>
    </submittedName>
</protein>
<evidence type="ECO:0000256" key="1">
    <source>
        <dbReference type="SAM" id="Phobius"/>
    </source>
</evidence>
<feature type="transmembrane region" description="Helical" evidence="1">
    <location>
        <begin position="118"/>
        <end position="139"/>
    </location>
</feature>
<accession>A0A9P5D065</accession>
<dbReference type="AlphaFoldDB" id="A0A9P5D065"/>
<reference evidence="2" key="1">
    <citation type="submission" date="2020-03" db="EMBL/GenBank/DDBJ databases">
        <title>Whole Genome Sequence of Trichophyton interdigitale from India.</title>
        <authorList>
            <person name="Kumar P."/>
        </authorList>
    </citation>
    <scope>NUCLEOTIDE SEQUENCE</scope>
    <source>
        <strain evidence="2">UCMS-IGIB-CI14</strain>
    </source>
</reference>
<feature type="transmembrane region" description="Helical" evidence="1">
    <location>
        <begin position="55"/>
        <end position="75"/>
    </location>
</feature>
<dbReference type="EMBL" id="JAAQVJ010000043">
    <property type="protein sequence ID" value="KAF3898021.1"/>
    <property type="molecule type" value="Genomic_DNA"/>
</dbReference>
<evidence type="ECO:0000313" key="2">
    <source>
        <dbReference type="EMBL" id="KAF3898021.1"/>
    </source>
</evidence>
<comment type="caution">
    <text evidence="2">The sequence shown here is derived from an EMBL/GenBank/DDBJ whole genome shotgun (WGS) entry which is preliminary data.</text>
</comment>
<sequence>MTSSSGYTIIQRFRWPEIRLHVWLLVNLASSATCLGIFSWFLFVQTQLSVSTPWLALLFFFFFFFFFFFYFSLSIAQDSCLLTVTRVFPYMVATAGLGLLFVFFMLFLIQRGLLLPDIIILGCFVLFVLWLTGLIGTAIELYGTEANVNSNCQNYVVNMPSKGPSINTLAWLTQITICNCWKTAFAFELVSTIFYIWMLIISFQVRRGFFLK</sequence>
<feature type="transmembrane region" description="Helical" evidence="1">
    <location>
        <begin position="184"/>
        <end position="203"/>
    </location>
</feature>
<feature type="transmembrane region" description="Helical" evidence="1">
    <location>
        <begin position="20"/>
        <end position="43"/>
    </location>
</feature>
<keyword evidence="1" id="KW-1133">Transmembrane helix</keyword>
<keyword evidence="1" id="KW-0812">Transmembrane</keyword>
<organism evidence="2 3">
    <name type="scientific">Trichophyton interdigitale</name>
    <dbReference type="NCBI Taxonomy" id="101480"/>
    <lineage>
        <taxon>Eukaryota</taxon>
        <taxon>Fungi</taxon>
        <taxon>Dikarya</taxon>
        <taxon>Ascomycota</taxon>
        <taxon>Pezizomycotina</taxon>
        <taxon>Eurotiomycetes</taxon>
        <taxon>Eurotiomycetidae</taxon>
        <taxon>Onygenales</taxon>
        <taxon>Arthrodermataceae</taxon>
        <taxon>Trichophyton</taxon>
    </lineage>
</organism>